<evidence type="ECO:0000313" key="2">
    <source>
        <dbReference type="Proteomes" id="UP001056120"/>
    </source>
</evidence>
<protein>
    <submittedName>
        <fullName evidence="1">Uncharacterized protein</fullName>
    </submittedName>
</protein>
<proteinExistence type="predicted"/>
<name>A0ACB9IHE4_9ASTR</name>
<dbReference type="Proteomes" id="UP001056120">
    <property type="component" value="Linkage Group LG08"/>
</dbReference>
<accession>A0ACB9IHE4</accession>
<reference evidence="2" key="1">
    <citation type="journal article" date="2022" name="Mol. Ecol. Resour.">
        <title>The genomes of chicory, endive, great burdock and yacon provide insights into Asteraceae palaeo-polyploidization history and plant inulin production.</title>
        <authorList>
            <person name="Fan W."/>
            <person name="Wang S."/>
            <person name="Wang H."/>
            <person name="Wang A."/>
            <person name="Jiang F."/>
            <person name="Liu H."/>
            <person name="Zhao H."/>
            <person name="Xu D."/>
            <person name="Zhang Y."/>
        </authorList>
    </citation>
    <scope>NUCLEOTIDE SEQUENCE [LARGE SCALE GENOMIC DNA]</scope>
    <source>
        <strain evidence="2">cv. Yunnan</strain>
    </source>
</reference>
<comment type="caution">
    <text evidence="1">The sequence shown here is derived from an EMBL/GenBank/DDBJ whole genome shotgun (WGS) entry which is preliminary data.</text>
</comment>
<dbReference type="EMBL" id="CM042025">
    <property type="protein sequence ID" value="KAI3806943.1"/>
    <property type="molecule type" value="Genomic_DNA"/>
</dbReference>
<reference evidence="1 2" key="2">
    <citation type="journal article" date="2022" name="Mol. Ecol. Resour.">
        <title>The genomes of chicory, endive, great burdock and yacon provide insights into Asteraceae paleo-polyploidization history and plant inulin production.</title>
        <authorList>
            <person name="Fan W."/>
            <person name="Wang S."/>
            <person name="Wang H."/>
            <person name="Wang A."/>
            <person name="Jiang F."/>
            <person name="Liu H."/>
            <person name="Zhao H."/>
            <person name="Xu D."/>
            <person name="Zhang Y."/>
        </authorList>
    </citation>
    <scope>NUCLEOTIDE SEQUENCE [LARGE SCALE GENOMIC DNA]</scope>
    <source>
        <strain evidence="2">cv. Yunnan</strain>
        <tissue evidence="1">Leaves</tissue>
    </source>
</reference>
<keyword evidence="2" id="KW-1185">Reference proteome</keyword>
<gene>
    <name evidence="1" type="ORF">L1987_22861</name>
</gene>
<sequence length="124" mass="14251">MTGVIFELGKNGIFVNEEVSSGIYLKYYFLVPCISEAQEELKRLSDASLRRENEKPEIINKLQESEKERCSLVETLRSKLEDARQKLVGSDNKVRQLESQLSQEQRVSSIAKKIWIFLDTAAKI</sequence>
<evidence type="ECO:0000313" key="1">
    <source>
        <dbReference type="EMBL" id="KAI3806943.1"/>
    </source>
</evidence>
<organism evidence="1 2">
    <name type="scientific">Smallanthus sonchifolius</name>
    <dbReference type="NCBI Taxonomy" id="185202"/>
    <lineage>
        <taxon>Eukaryota</taxon>
        <taxon>Viridiplantae</taxon>
        <taxon>Streptophyta</taxon>
        <taxon>Embryophyta</taxon>
        <taxon>Tracheophyta</taxon>
        <taxon>Spermatophyta</taxon>
        <taxon>Magnoliopsida</taxon>
        <taxon>eudicotyledons</taxon>
        <taxon>Gunneridae</taxon>
        <taxon>Pentapetalae</taxon>
        <taxon>asterids</taxon>
        <taxon>campanulids</taxon>
        <taxon>Asterales</taxon>
        <taxon>Asteraceae</taxon>
        <taxon>Asteroideae</taxon>
        <taxon>Heliantheae alliance</taxon>
        <taxon>Millerieae</taxon>
        <taxon>Smallanthus</taxon>
    </lineage>
</organism>